<dbReference type="Gene3D" id="3.30.1330.80">
    <property type="entry name" value="Hypothetical protein, similar to alpha- acetolactate decarboxylase, domain 2"/>
    <property type="match status" value="1"/>
</dbReference>
<feature type="domain" description="PPC" evidence="1">
    <location>
        <begin position="8"/>
        <end position="140"/>
    </location>
</feature>
<proteinExistence type="predicted"/>
<protein>
    <submittedName>
        <fullName evidence="2">DNA-binding protein</fullName>
    </submittedName>
</protein>
<sequence>MESKLVGGRYGRVFSARLLCNDDLVESVEELCASNGVRNAIVKGGLGSLFRARLEQAAADPSRTVDVQGYAVELLSLTGSVAIDADTGRPAAALFGIVADNSGASYAGRFVRGASPTCVTIELTVQEWLPESGPEMTSMQ</sequence>
<dbReference type="Pfam" id="PF03479">
    <property type="entry name" value="PCC"/>
    <property type="match status" value="1"/>
</dbReference>
<dbReference type="InterPro" id="IPR005175">
    <property type="entry name" value="PPC_dom"/>
</dbReference>
<evidence type="ECO:0000313" key="3">
    <source>
        <dbReference type="Proteomes" id="UP000214603"/>
    </source>
</evidence>
<name>A0A225MYX0_9BURK</name>
<keyword evidence="2" id="KW-0238">DNA-binding</keyword>
<dbReference type="AlphaFoldDB" id="A0A225MYX0"/>
<dbReference type="SUPFAM" id="SSF117856">
    <property type="entry name" value="AF0104/ALDC/Ptd012-like"/>
    <property type="match status" value="1"/>
</dbReference>
<keyword evidence="3" id="KW-1185">Reference proteome</keyword>
<dbReference type="RefSeq" id="WP_088601441.1">
    <property type="nucleotide sequence ID" value="NZ_NJIH01000001.1"/>
</dbReference>
<dbReference type="PROSITE" id="PS51742">
    <property type="entry name" value="PPC"/>
    <property type="match status" value="1"/>
</dbReference>
<reference evidence="3" key="1">
    <citation type="submission" date="2017-06" db="EMBL/GenBank/DDBJ databases">
        <title>Herbaspirillum phytohormonus sp. nov., isolated from the root nodule of Robinia pseudoacacia in lead-zinc mine.</title>
        <authorList>
            <person name="Fan M."/>
            <person name="Lin Y."/>
        </authorList>
    </citation>
    <scope>NUCLEOTIDE SEQUENCE [LARGE SCALE GENOMIC DNA]</scope>
    <source>
        <strain evidence="3">SC-089</strain>
    </source>
</reference>
<dbReference type="CDD" id="cd11378">
    <property type="entry name" value="DUF296"/>
    <property type="match status" value="1"/>
</dbReference>
<dbReference type="OrthoDB" id="9102708at2"/>
<dbReference type="GO" id="GO:0003677">
    <property type="term" value="F:DNA binding"/>
    <property type="evidence" value="ECO:0007669"/>
    <property type="project" value="UniProtKB-KW"/>
</dbReference>
<organism evidence="2 3">
    <name type="scientific">Candidimonas nitroreducens</name>
    <dbReference type="NCBI Taxonomy" id="683354"/>
    <lineage>
        <taxon>Bacteria</taxon>
        <taxon>Pseudomonadati</taxon>
        <taxon>Pseudomonadota</taxon>
        <taxon>Betaproteobacteria</taxon>
        <taxon>Burkholderiales</taxon>
        <taxon>Alcaligenaceae</taxon>
        <taxon>Candidimonas</taxon>
    </lineage>
</organism>
<dbReference type="EMBL" id="NJIH01000001">
    <property type="protein sequence ID" value="OWT66314.1"/>
    <property type="molecule type" value="Genomic_DNA"/>
</dbReference>
<gene>
    <name evidence="2" type="ORF">CEY11_00815</name>
</gene>
<comment type="caution">
    <text evidence="2">The sequence shown here is derived from an EMBL/GenBank/DDBJ whole genome shotgun (WGS) entry which is preliminary data.</text>
</comment>
<accession>A0A225MYX0</accession>
<evidence type="ECO:0000259" key="1">
    <source>
        <dbReference type="PROSITE" id="PS51742"/>
    </source>
</evidence>
<dbReference type="Proteomes" id="UP000214603">
    <property type="component" value="Unassembled WGS sequence"/>
</dbReference>
<evidence type="ECO:0000313" key="2">
    <source>
        <dbReference type="EMBL" id="OWT66314.1"/>
    </source>
</evidence>